<evidence type="ECO:0000313" key="2">
    <source>
        <dbReference type="Proteomes" id="UP000320179"/>
    </source>
</evidence>
<evidence type="ECO:0008006" key="3">
    <source>
        <dbReference type="Google" id="ProtNLM"/>
    </source>
</evidence>
<dbReference type="AlphaFoldDB" id="A0AAE6KW59"/>
<dbReference type="EMBL" id="CP017174">
    <property type="protein sequence ID" value="QDE72247.1"/>
    <property type="molecule type" value="Genomic_DNA"/>
</dbReference>
<proteinExistence type="predicted"/>
<accession>A0AAE6KW59</accession>
<organism evidence="1 2">
    <name type="scientific">Myxococcus xanthus</name>
    <dbReference type="NCBI Taxonomy" id="34"/>
    <lineage>
        <taxon>Bacteria</taxon>
        <taxon>Pseudomonadati</taxon>
        <taxon>Myxococcota</taxon>
        <taxon>Myxococcia</taxon>
        <taxon>Myxococcales</taxon>
        <taxon>Cystobacterineae</taxon>
        <taxon>Myxococcaceae</taxon>
        <taxon>Myxococcus</taxon>
    </lineage>
</organism>
<sequence length="130" mass="14712">MVDLAEGAHTWRVTACDASAQCTSSVWASFSVDLQAPTAPFLLAPSLEEVVWENPLYIFEWVPAYDAQHYVQYTVVIDDQEYAVSNSDSVLYLEEFLDYVEHTWFVRACDLAGNCTDSPSQVFTIQPYIK</sequence>
<reference evidence="1 2" key="1">
    <citation type="journal article" date="2019" name="Science">
        <title>Social genes are selection hotspots in kin groups of a soil microbe.</title>
        <authorList>
            <person name="Wielgoss S."/>
            <person name="Wolfensberger R."/>
            <person name="Sun L."/>
            <person name="Fiegna F."/>
            <person name="Velicer G.J."/>
        </authorList>
    </citation>
    <scope>NUCLEOTIDE SEQUENCE [LARGE SCALE GENOMIC DNA]</scope>
    <source>
        <strain evidence="1 2">MC3.5.9c15</strain>
    </source>
</reference>
<gene>
    <name evidence="1" type="ORF">BHS09_02420</name>
</gene>
<protein>
    <recommendedName>
        <fullName evidence="3">Fibronectin type-III domain-containing protein</fullName>
    </recommendedName>
</protein>
<dbReference type="Proteomes" id="UP000320179">
    <property type="component" value="Chromosome"/>
</dbReference>
<evidence type="ECO:0000313" key="1">
    <source>
        <dbReference type="EMBL" id="QDE72247.1"/>
    </source>
</evidence>
<name>A0AAE6KW59_MYXXA</name>